<gene>
    <name evidence="2" type="ORF">O181_092756</name>
</gene>
<evidence type="ECO:0000313" key="3">
    <source>
        <dbReference type="Proteomes" id="UP000765509"/>
    </source>
</evidence>
<comment type="caution">
    <text evidence="2">The sequence shown here is derived from an EMBL/GenBank/DDBJ whole genome shotgun (WGS) entry which is preliminary data.</text>
</comment>
<feature type="compositionally biased region" description="Basic and acidic residues" evidence="1">
    <location>
        <begin position="49"/>
        <end position="58"/>
    </location>
</feature>
<evidence type="ECO:0000313" key="2">
    <source>
        <dbReference type="EMBL" id="MBW0553041.1"/>
    </source>
</evidence>
<sequence>MVQRTQGKGTGNLSKPFAWGHELLLAHQELSGSVEDHRTLTRMEFHVLQRQGKEDKSLVGEPKSFVHRPKEGIANEPSFGERRTSSVNQLQNSPKPSPKDLRRKIELSRTIKER</sequence>
<feature type="compositionally biased region" description="Basic and acidic residues" evidence="1">
    <location>
        <begin position="97"/>
        <end position="114"/>
    </location>
</feature>
<evidence type="ECO:0000256" key="1">
    <source>
        <dbReference type="SAM" id="MobiDB-lite"/>
    </source>
</evidence>
<keyword evidence="3" id="KW-1185">Reference proteome</keyword>
<feature type="compositionally biased region" description="Polar residues" evidence="1">
    <location>
        <begin position="85"/>
        <end position="94"/>
    </location>
</feature>
<accession>A0A9Q3PAX5</accession>
<protein>
    <submittedName>
        <fullName evidence="2">Uncharacterized protein</fullName>
    </submittedName>
</protein>
<feature type="region of interest" description="Disordered" evidence="1">
    <location>
        <begin position="49"/>
        <end position="114"/>
    </location>
</feature>
<reference evidence="2" key="1">
    <citation type="submission" date="2021-03" db="EMBL/GenBank/DDBJ databases">
        <title>Draft genome sequence of rust myrtle Austropuccinia psidii MF-1, a brazilian biotype.</title>
        <authorList>
            <person name="Quecine M.C."/>
            <person name="Pachon D.M.R."/>
            <person name="Bonatelli M.L."/>
            <person name="Correr F.H."/>
            <person name="Franceschini L.M."/>
            <person name="Leite T.F."/>
            <person name="Margarido G.R.A."/>
            <person name="Almeida C.A."/>
            <person name="Ferrarezi J.A."/>
            <person name="Labate C.A."/>
        </authorList>
    </citation>
    <scope>NUCLEOTIDE SEQUENCE</scope>
    <source>
        <strain evidence="2">MF-1</strain>
    </source>
</reference>
<feature type="compositionally biased region" description="Basic and acidic residues" evidence="1">
    <location>
        <begin position="68"/>
        <end position="84"/>
    </location>
</feature>
<name>A0A9Q3PAX5_9BASI</name>
<organism evidence="2 3">
    <name type="scientific">Austropuccinia psidii MF-1</name>
    <dbReference type="NCBI Taxonomy" id="1389203"/>
    <lineage>
        <taxon>Eukaryota</taxon>
        <taxon>Fungi</taxon>
        <taxon>Dikarya</taxon>
        <taxon>Basidiomycota</taxon>
        <taxon>Pucciniomycotina</taxon>
        <taxon>Pucciniomycetes</taxon>
        <taxon>Pucciniales</taxon>
        <taxon>Sphaerophragmiaceae</taxon>
        <taxon>Austropuccinia</taxon>
    </lineage>
</organism>
<dbReference type="EMBL" id="AVOT02059371">
    <property type="protein sequence ID" value="MBW0553041.1"/>
    <property type="molecule type" value="Genomic_DNA"/>
</dbReference>
<dbReference type="AlphaFoldDB" id="A0A9Q3PAX5"/>
<proteinExistence type="predicted"/>
<dbReference type="Proteomes" id="UP000765509">
    <property type="component" value="Unassembled WGS sequence"/>
</dbReference>